<keyword evidence="7" id="KW-0496">Mitochondrion</keyword>
<evidence type="ECO:0000256" key="4">
    <source>
        <dbReference type="ARBA" id="ARBA00022692"/>
    </source>
</evidence>
<dbReference type="InParanoid" id="A0A316VD15"/>
<comment type="subcellular location">
    <subcellularLocation>
        <location evidence="1">Mitochondrion membrane</location>
        <topology evidence="1">Multi-pass membrane protein</topology>
    </subcellularLocation>
</comment>
<feature type="repeat" description="Solcar" evidence="9">
    <location>
        <begin position="21"/>
        <end position="106"/>
    </location>
</feature>
<dbReference type="GO" id="GO:1990575">
    <property type="term" value="P:mitochondrial L-ornithine transmembrane transport"/>
    <property type="evidence" value="ECO:0007669"/>
    <property type="project" value="TreeGrafter"/>
</dbReference>
<reference evidence="13 14" key="1">
    <citation type="journal article" date="2018" name="Mol. Biol. Evol.">
        <title>Broad Genomic Sampling Reveals a Smut Pathogenic Ancestry of the Fungal Clade Ustilaginomycotina.</title>
        <authorList>
            <person name="Kijpornyongpan T."/>
            <person name="Mondo S.J."/>
            <person name="Barry K."/>
            <person name="Sandor L."/>
            <person name="Lee J."/>
            <person name="Lipzen A."/>
            <person name="Pangilinan J."/>
            <person name="LaButti K."/>
            <person name="Hainaut M."/>
            <person name="Henrissat B."/>
            <person name="Grigoriev I.V."/>
            <person name="Spatafora J.W."/>
            <person name="Aime M.C."/>
        </authorList>
    </citation>
    <scope>NUCLEOTIDE SEQUENCE [LARGE SCALE GENOMIC DNA]</scope>
    <source>
        <strain evidence="13 14">MCA 3882</strain>
    </source>
</reference>
<evidence type="ECO:0000256" key="2">
    <source>
        <dbReference type="ARBA" id="ARBA00006375"/>
    </source>
</evidence>
<keyword evidence="5" id="KW-0677">Repeat</keyword>
<dbReference type="OrthoDB" id="193856at2759"/>
<accession>A0A316VD15</accession>
<evidence type="ECO:0000313" key="14">
    <source>
        <dbReference type="Proteomes" id="UP000245771"/>
    </source>
</evidence>
<evidence type="ECO:0000256" key="12">
    <source>
        <dbReference type="SAM" id="Phobius"/>
    </source>
</evidence>
<evidence type="ECO:0000256" key="5">
    <source>
        <dbReference type="ARBA" id="ARBA00022737"/>
    </source>
</evidence>
<comment type="similarity">
    <text evidence="2 10">Belongs to the mitochondrial carrier (TC 2.A.29) family.</text>
</comment>
<feature type="region of interest" description="Disordered" evidence="11">
    <location>
        <begin position="1"/>
        <end position="20"/>
    </location>
</feature>
<evidence type="ECO:0000256" key="3">
    <source>
        <dbReference type="ARBA" id="ARBA00022448"/>
    </source>
</evidence>
<keyword evidence="3 10" id="KW-0813">Transport</keyword>
<feature type="compositionally biased region" description="Polar residues" evidence="11">
    <location>
        <begin position="10"/>
        <end position="20"/>
    </location>
</feature>
<proteinExistence type="inferred from homology"/>
<dbReference type="RefSeq" id="XP_025355754.1">
    <property type="nucleotide sequence ID" value="XM_025501723.1"/>
</dbReference>
<evidence type="ECO:0000256" key="1">
    <source>
        <dbReference type="ARBA" id="ARBA00004225"/>
    </source>
</evidence>
<dbReference type="EMBL" id="KZ819603">
    <property type="protein sequence ID" value="PWN35452.1"/>
    <property type="molecule type" value="Genomic_DNA"/>
</dbReference>
<keyword evidence="8 9" id="KW-0472">Membrane</keyword>
<feature type="transmembrane region" description="Helical" evidence="12">
    <location>
        <begin position="193"/>
        <end position="215"/>
    </location>
</feature>
<evidence type="ECO:0000256" key="7">
    <source>
        <dbReference type="ARBA" id="ARBA00023128"/>
    </source>
</evidence>
<evidence type="ECO:0000256" key="10">
    <source>
        <dbReference type="RuleBase" id="RU000488"/>
    </source>
</evidence>
<dbReference type="AlphaFoldDB" id="A0A316VD15"/>
<protein>
    <submittedName>
        <fullName evidence="13">Mitochondrial carrier</fullName>
    </submittedName>
</protein>
<dbReference type="GeneID" id="37023504"/>
<name>A0A316VD15_9BASI</name>
<feature type="repeat" description="Solcar" evidence="9">
    <location>
        <begin position="121"/>
        <end position="221"/>
    </location>
</feature>
<dbReference type="InterPro" id="IPR023395">
    <property type="entry name" value="MCP_dom_sf"/>
</dbReference>
<dbReference type="Pfam" id="PF00153">
    <property type="entry name" value="Mito_carr"/>
    <property type="match status" value="3"/>
</dbReference>
<evidence type="ECO:0000313" key="13">
    <source>
        <dbReference type="EMBL" id="PWN35452.1"/>
    </source>
</evidence>
<feature type="transmembrane region" description="Helical" evidence="12">
    <location>
        <begin position="235"/>
        <end position="254"/>
    </location>
</feature>
<dbReference type="Proteomes" id="UP000245771">
    <property type="component" value="Unassembled WGS sequence"/>
</dbReference>
<gene>
    <name evidence="13" type="ORF">FA14DRAFT_189418</name>
</gene>
<dbReference type="InterPro" id="IPR018108">
    <property type="entry name" value="MCP_transmembrane"/>
</dbReference>
<dbReference type="GO" id="GO:0000064">
    <property type="term" value="F:L-ornithine transmembrane transporter activity"/>
    <property type="evidence" value="ECO:0007669"/>
    <property type="project" value="TreeGrafter"/>
</dbReference>
<dbReference type="GO" id="GO:0031966">
    <property type="term" value="C:mitochondrial membrane"/>
    <property type="evidence" value="ECO:0007669"/>
    <property type="project" value="UniProtKB-SubCell"/>
</dbReference>
<evidence type="ECO:0000256" key="6">
    <source>
        <dbReference type="ARBA" id="ARBA00022989"/>
    </source>
</evidence>
<keyword evidence="14" id="KW-1185">Reference proteome</keyword>
<keyword evidence="6 12" id="KW-1133">Transmembrane helix</keyword>
<keyword evidence="4 9" id="KW-0812">Transmembrane</keyword>
<dbReference type="SUPFAM" id="SSF103506">
    <property type="entry name" value="Mitochondrial carrier"/>
    <property type="match status" value="1"/>
</dbReference>
<organism evidence="13 14">
    <name type="scientific">Meira miltonrushii</name>
    <dbReference type="NCBI Taxonomy" id="1280837"/>
    <lineage>
        <taxon>Eukaryota</taxon>
        <taxon>Fungi</taxon>
        <taxon>Dikarya</taxon>
        <taxon>Basidiomycota</taxon>
        <taxon>Ustilaginomycotina</taxon>
        <taxon>Exobasidiomycetes</taxon>
        <taxon>Exobasidiales</taxon>
        <taxon>Brachybasidiaceae</taxon>
        <taxon>Meira</taxon>
    </lineage>
</organism>
<dbReference type="Gene3D" id="1.50.40.10">
    <property type="entry name" value="Mitochondrial carrier domain"/>
    <property type="match status" value="1"/>
</dbReference>
<dbReference type="PROSITE" id="PS50920">
    <property type="entry name" value="SOLCAR"/>
    <property type="match status" value="3"/>
</dbReference>
<feature type="repeat" description="Solcar" evidence="9">
    <location>
        <begin position="233"/>
        <end position="328"/>
    </location>
</feature>
<evidence type="ECO:0000256" key="9">
    <source>
        <dbReference type="PROSITE-ProRule" id="PRU00282"/>
    </source>
</evidence>
<dbReference type="PANTHER" id="PTHR45624:SF57">
    <property type="entry name" value="MITOCHONDRIAL SUBSTRATE CARRIER FAMILY PROTEIN L"/>
    <property type="match status" value="1"/>
</dbReference>
<dbReference type="InterPro" id="IPR050567">
    <property type="entry name" value="Mitochondrial_Carrier"/>
</dbReference>
<evidence type="ECO:0000256" key="11">
    <source>
        <dbReference type="SAM" id="MobiDB-lite"/>
    </source>
</evidence>
<sequence length="337" mass="36773">MAPQSRGKNETATPTPAKEGTTSIKGFVGGLASGLTKVAVGQPFDIIKTRLQCSPVGTYRGPLDCLGQIAKREGLLSLYKGSSPPAVGWAFADSVLMGSLHTYRLTLSRWYGYGEGTGKRLPTQLHALAGLGAGVTNSLVMTPIETLKSKLQMQTQRTTIHIPGRGRVETVKREFSGPIDCIMQTVRQQGVLGLWKTLPITMIFRANFAVMFGGYDFFQRQFEKLKGTKYELGSGISTFLSGGLAAEFFWLAALPADTVKNRMMADSLYNPRYPTIRIAFLSVWNEKGPNASTIRRMQSFYKGCSVALLRAFPTNAAALFAFETAMHLMGAEKTTTK</sequence>
<evidence type="ECO:0000256" key="8">
    <source>
        <dbReference type="ARBA" id="ARBA00023136"/>
    </source>
</evidence>
<dbReference type="PANTHER" id="PTHR45624">
    <property type="entry name" value="MITOCHONDRIAL BASIC AMINO ACIDS TRANSPORTER-RELATED"/>
    <property type="match status" value="1"/>
</dbReference>